<comment type="caution">
    <text evidence="4">The sequence shown here is derived from an EMBL/GenBank/DDBJ whole genome shotgun (WGS) entry which is preliminary data.</text>
</comment>
<feature type="non-terminal residue" evidence="4">
    <location>
        <position position="1"/>
    </location>
</feature>
<dbReference type="InterPro" id="IPR002110">
    <property type="entry name" value="Ankyrin_rpt"/>
</dbReference>
<evidence type="ECO:0000256" key="1">
    <source>
        <dbReference type="ARBA" id="ARBA00022737"/>
    </source>
</evidence>
<dbReference type="SMART" id="SM00248">
    <property type="entry name" value="ANK"/>
    <property type="match status" value="4"/>
</dbReference>
<feature type="region of interest" description="Disordered" evidence="3">
    <location>
        <begin position="173"/>
        <end position="193"/>
    </location>
</feature>
<evidence type="ECO:0008006" key="6">
    <source>
        <dbReference type="Google" id="ProtNLM"/>
    </source>
</evidence>
<keyword evidence="5" id="KW-1185">Reference proteome</keyword>
<dbReference type="EMBL" id="JAGMUV010000017">
    <property type="protein sequence ID" value="KAH7130999.1"/>
    <property type="molecule type" value="Genomic_DNA"/>
</dbReference>
<keyword evidence="1" id="KW-0677">Repeat</keyword>
<accession>A0A9P9IU42</accession>
<dbReference type="PANTHER" id="PTHR24178">
    <property type="entry name" value="MOLTING PROTEIN MLT-4"/>
    <property type="match status" value="1"/>
</dbReference>
<evidence type="ECO:0000256" key="3">
    <source>
        <dbReference type="SAM" id="MobiDB-lite"/>
    </source>
</evidence>
<dbReference type="AlphaFoldDB" id="A0A9P9IU42"/>
<evidence type="ECO:0000256" key="2">
    <source>
        <dbReference type="ARBA" id="ARBA00023043"/>
    </source>
</evidence>
<evidence type="ECO:0000313" key="5">
    <source>
        <dbReference type="Proteomes" id="UP000738349"/>
    </source>
</evidence>
<keyword evidence="2" id="KW-0040">ANK repeat</keyword>
<reference evidence="4" key="1">
    <citation type="journal article" date="2021" name="Nat. Commun.">
        <title>Genetic determinants of endophytism in the Arabidopsis root mycobiome.</title>
        <authorList>
            <person name="Mesny F."/>
            <person name="Miyauchi S."/>
            <person name="Thiergart T."/>
            <person name="Pickel B."/>
            <person name="Atanasova L."/>
            <person name="Karlsson M."/>
            <person name="Huettel B."/>
            <person name="Barry K.W."/>
            <person name="Haridas S."/>
            <person name="Chen C."/>
            <person name="Bauer D."/>
            <person name="Andreopoulos W."/>
            <person name="Pangilinan J."/>
            <person name="LaButti K."/>
            <person name="Riley R."/>
            <person name="Lipzen A."/>
            <person name="Clum A."/>
            <person name="Drula E."/>
            <person name="Henrissat B."/>
            <person name="Kohler A."/>
            <person name="Grigoriev I.V."/>
            <person name="Martin F.M."/>
            <person name="Hacquard S."/>
        </authorList>
    </citation>
    <scope>NUCLEOTIDE SEQUENCE</scope>
    <source>
        <strain evidence="4">MPI-CAGE-AT-0147</strain>
    </source>
</reference>
<dbReference type="Proteomes" id="UP000738349">
    <property type="component" value="Unassembled WGS sequence"/>
</dbReference>
<dbReference type="Pfam" id="PF12796">
    <property type="entry name" value="Ank_2"/>
    <property type="match status" value="1"/>
</dbReference>
<dbReference type="Gene3D" id="1.25.40.20">
    <property type="entry name" value="Ankyrin repeat-containing domain"/>
    <property type="match status" value="1"/>
</dbReference>
<dbReference type="OrthoDB" id="3200163at2759"/>
<evidence type="ECO:0000313" key="4">
    <source>
        <dbReference type="EMBL" id="KAH7130999.1"/>
    </source>
</evidence>
<gene>
    <name evidence="4" type="ORF">EDB81DRAFT_905786</name>
</gene>
<protein>
    <recommendedName>
        <fullName evidence="6">Fungal N-terminal domain-containing protein</fullName>
    </recommendedName>
</protein>
<organism evidence="4 5">
    <name type="scientific">Dactylonectria macrodidyma</name>
    <dbReference type="NCBI Taxonomy" id="307937"/>
    <lineage>
        <taxon>Eukaryota</taxon>
        <taxon>Fungi</taxon>
        <taxon>Dikarya</taxon>
        <taxon>Ascomycota</taxon>
        <taxon>Pezizomycotina</taxon>
        <taxon>Sordariomycetes</taxon>
        <taxon>Hypocreomycetidae</taxon>
        <taxon>Hypocreales</taxon>
        <taxon>Nectriaceae</taxon>
        <taxon>Dactylonectria</taxon>
    </lineage>
</organism>
<sequence length="942" mass="106745">MAEAFGIAAGVAGFVSLFVQINSGIETLRDIRKQKDGAPKELQSLTQELQFLADIMQRVIQSTPSHDASALQHCQTSCDEVVVLLSSLEKKFFATSKEHGPKKFIKILAFRQWKEAVDNLHRCIQAAKINLTLICVLRSNTQVEELALVNRIHLSHARPAEPKDDGLILDNVPTSSESSVPLTSTVSQNSDVKGTSTSRFLNPSQHRNCSIRQCSCSCHRTTKVSGRFWALQYTPLGAFREPCDNKSCTGTCYGISLRAAFSRYGIRWATILAFHLLNEEGKVFFRPVLGFQRVVPYTSPGFELLWKVNWESFSAEDAQAQLSILARNDSSFTRHVNPAGIGYLERNSIMGSCASILDPHPRDKVLDVLLASGLEPTEVGATFAKYADEVAFGPSDDLHVGFFRKLCSYDQEFAGMSNLHEAAVSGSIESAKRMMDCSTNDVENPLGQTPMHLAVQNPLLLKALIDHGYDINALDDNGFPPLAYACKFNQKDSVLALLEAGADHVVPFDGDLTALNCFDFALYADFWDLLTFAIEALGKLESEQVVQNLCLEGIKRLLYREPSNTTIGQFPERRALLSRLLATLDDQFLGRHAYPDLISHLRRPEDVQLLVKHSFGVATHQDHLGRNALSLVQRLYYASSPELLEGLIEYGVDVNHCRHTRIKDMLPPSPEQRVTKKALVYFESKQVTNYITMNVIHDEHKGVTVAKHVLVSFIRRVKHSQMDMTHVCCCRNPNLKTDHRGRPLFDWPLNDEDTDEILEEESDFIEILDREMDQLAHHGYRRLMQQWFLQVGELLEAYLANTSQIAKVFIPRRYKIVPDYEQDRYVSSLDEAFFHDPVLEVSKHIAYYIKRLDELYFQKYYYGYYTSQLDKYEKQQQYARRCGWLHELLRALDLSPEIVVKALREVGHKYTQQGETFDIEGAVDRFMNGANHGELWVLGDDS</sequence>
<proteinExistence type="predicted"/>
<name>A0A9P9IU42_9HYPO</name>
<dbReference type="InterPro" id="IPR036770">
    <property type="entry name" value="Ankyrin_rpt-contain_sf"/>
</dbReference>
<dbReference type="PANTHER" id="PTHR24178:SF9">
    <property type="entry name" value="ANK_REP_REGION DOMAIN-CONTAINING PROTEIN"/>
    <property type="match status" value="1"/>
</dbReference>
<dbReference type="SUPFAM" id="SSF48403">
    <property type="entry name" value="Ankyrin repeat"/>
    <property type="match status" value="1"/>
</dbReference>